<dbReference type="GO" id="GO:0008836">
    <property type="term" value="F:diaminopimelate decarboxylase activity"/>
    <property type="evidence" value="ECO:0007669"/>
    <property type="project" value="TreeGrafter"/>
</dbReference>
<reference evidence="4" key="1">
    <citation type="journal article" date="2010" name="J. Antibiot.">
        <title>Organization of the biosynthetic genes encoding deoxyactagardine B (DAB), a new lantibiotic produced by Actinoplanes liguriae NCIMB41362.</title>
        <authorList>
            <person name="Boakes S."/>
            <person name="Appleyard A.N."/>
            <person name="Cortes J."/>
            <person name="Dawson M.J."/>
        </authorList>
    </citation>
    <scope>NUCLEOTIDE SEQUENCE</scope>
    <source>
        <strain evidence="4">NCIMB41362</strain>
    </source>
</reference>
<dbReference type="PANTHER" id="PTHR43727:SF2">
    <property type="entry name" value="GROUP IV DECARBOXYLASE"/>
    <property type="match status" value="1"/>
</dbReference>
<feature type="domain" description="Orn/DAP/Arg decarboxylase 2 N-terminal" evidence="3">
    <location>
        <begin position="60"/>
        <end position="284"/>
    </location>
</feature>
<sequence length="406" mass="41782">MTLSEILPSLGASLRPRLDPANWPLTARWTEPGDLTVGGVPVTRIAAAHGTPVHVIDETDVHSRCAEYVAAFGPGAVCCSAKGGLLRGAARWIARDGLGCYCRSAAELRTALDAGIRPESLALFGSGKSVADLEAALSCGAAVVIGSASEAEVVAARSRPGQRVLLRVRPGSAQRGYGVRLNSSAALAAVATVTRSRRLVLAGLDCSLGHRLNRFGTYESCLREAIGFVARLRTTVPVLNLGGGHAADLPVGIFAARLRAVAQVTSEGYGIEPPEVHVSPGRALLGRAGITVHRVVAAGDGVIELDGDVPDCLPGADCAGLHTAALIGRASPAPGRSITVRCGDATVAVAELPGDMAAGDLVALSGTGAYHQRRDVYVGRPAVVAVCGGRARTLLPRETIDRILYA</sequence>
<dbReference type="AlphaFoldDB" id="D8V3P8"/>
<dbReference type="InterPro" id="IPR009006">
    <property type="entry name" value="Ala_racemase/Decarboxylase_C"/>
</dbReference>
<dbReference type="Gene3D" id="2.40.37.10">
    <property type="entry name" value="Lyase, Ornithine Decarboxylase, Chain A, domain 1"/>
    <property type="match status" value="1"/>
</dbReference>
<protein>
    <submittedName>
        <fullName evidence="4">Putative diaminopimelate decarboxylase</fullName>
    </submittedName>
</protein>
<evidence type="ECO:0000256" key="2">
    <source>
        <dbReference type="ARBA" id="ARBA00022898"/>
    </source>
</evidence>
<dbReference type="InterPro" id="IPR029066">
    <property type="entry name" value="PLP-binding_barrel"/>
</dbReference>
<evidence type="ECO:0000256" key="1">
    <source>
        <dbReference type="ARBA" id="ARBA00001933"/>
    </source>
</evidence>
<keyword evidence="2" id="KW-0663">Pyridoxal phosphate</keyword>
<name>D8V3P8_ACTLG</name>
<dbReference type="Pfam" id="PF02784">
    <property type="entry name" value="Orn_Arg_deC_N"/>
    <property type="match status" value="1"/>
</dbReference>
<accession>D8V3P8</accession>
<evidence type="ECO:0000259" key="3">
    <source>
        <dbReference type="Pfam" id="PF02784"/>
    </source>
</evidence>
<dbReference type="SUPFAM" id="SSF50621">
    <property type="entry name" value="Alanine racemase C-terminal domain-like"/>
    <property type="match status" value="1"/>
</dbReference>
<dbReference type="InterPro" id="IPR022644">
    <property type="entry name" value="De-COase2_N"/>
</dbReference>
<evidence type="ECO:0000313" key="4">
    <source>
        <dbReference type="EMBL" id="ADE10234.1"/>
    </source>
</evidence>
<dbReference type="EMBL" id="GQ372844">
    <property type="protein sequence ID" value="ADE10234.1"/>
    <property type="molecule type" value="Genomic_DNA"/>
</dbReference>
<dbReference type="GO" id="GO:0009089">
    <property type="term" value="P:lysine biosynthetic process via diaminopimelate"/>
    <property type="evidence" value="ECO:0007669"/>
    <property type="project" value="TreeGrafter"/>
</dbReference>
<organism evidence="4">
    <name type="scientific">Actinoplanes liguriensis</name>
    <dbReference type="NCBI Taxonomy" id="69484"/>
    <lineage>
        <taxon>Bacteria</taxon>
        <taxon>Bacillati</taxon>
        <taxon>Actinomycetota</taxon>
        <taxon>Actinomycetes</taxon>
        <taxon>Micromonosporales</taxon>
        <taxon>Micromonosporaceae</taxon>
        <taxon>Actinoplanes</taxon>
    </lineage>
</organism>
<comment type="cofactor">
    <cofactor evidence="1">
        <name>pyridoxal 5'-phosphate</name>
        <dbReference type="ChEBI" id="CHEBI:597326"/>
    </cofactor>
</comment>
<dbReference type="Gene3D" id="3.20.20.10">
    <property type="entry name" value="Alanine racemase"/>
    <property type="match status" value="1"/>
</dbReference>
<dbReference type="PANTHER" id="PTHR43727">
    <property type="entry name" value="DIAMINOPIMELATE DECARBOXYLASE"/>
    <property type="match status" value="1"/>
</dbReference>
<proteinExistence type="predicted"/>
<dbReference type="SUPFAM" id="SSF51419">
    <property type="entry name" value="PLP-binding barrel"/>
    <property type="match status" value="1"/>
</dbReference>